<dbReference type="AlphaFoldDB" id="A0A1I3R595"/>
<keyword evidence="3" id="KW-0378">Hydrolase</keyword>
<dbReference type="GO" id="GO:0016787">
    <property type="term" value="F:hydrolase activity"/>
    <property type="evidence" value="ECO:0007669"/>
    <property type="project" value="UniProtKB-KW"/>
</dbReference>
<dbReference type="OrthoDB" id="9760188at2"/>
<sequence>MSRPLPLALVQAPTRTFDEYAAEVRQLGQDRPHVRLVVHPELHLCERMEDAEPLDGPRDRALAQLAGDLGLWLAPGSVYERGDDGEIYNTAVVYSPEGRRVASYRKIFPWRPYEKTKPGDRFVVFEMPGYGRIGLSICYDAWFPESTRHLAWMGAELVLNFVQTPTVDRTQELVLARANAIVNQVFVASLNAAAPHGVGRSLLVDPEGNVRAEAAGAEATVLTDVVDLAAVETVRQYGTAGLNRPWAQWSPDEKPLELPLYSGVLDPARWAPEDRSL</sequence>
<dbReference type="PANTHER" id="PTHR23088:SF27">
    <property type="entry name" value="DEAMINATED GLUTATHIONE AMIDASE"/>
    <property type="match status" value="1"/>
</dbReference>
<dbReference type="SUPFAM" id="SSF56317">
    <property type="entry name" value="Carbon-nitrogen hydrolase"/>
    <property type="match status" value="1"/>
</dbReference>
<protein>
    <submittedName>
        <fullName evidence="3">Predicted amidohydrolase</fullName>
    </submittedName>
</protein>
<dbReference type="Pfam" id="PF00795">
    <property type="entry name" value="CN_hydrolase"/>
    <property type="match status" value="1"/>
</dbReference>
<feature type="domain" description="CN hydrolase" evidence="2">
    <location>
        <begin position="1"/>
        <end position="228"/>
    </location>
</feature>
<dbReference type="InterPro" id="IPR003010">
    <property type="entry name" value="C-N_Hydrolase"/>
</dbReference>
<proteinExistence type="inferred from homology"/>
<reference evidence="3 4" key="1">
    <citation type="submission" date="2016-10" db="EMBL/GenBank/DDBJ databases">
        <authorList>
            <person name="de Groot N.N."/>
        </authorList>
    </citation>
    <scope>NUCLEOTIDE SEQUENCE [LARGE SCALE GENOMIC DNA]</scope>
    <source>
        <strain evidence="3 4">DSM 44468</strain>
    </source>
</reference>
<evidence type="ECO:0000313" key="3">
    <source>
        <dbReference type="EMBL" id="SFJ40527.1"/>
    </source>
</evidence>
<dbReference type="InterPro" id="IPR036526">
    <property type="entry name" value="C-N_Hydrolase_sf"/>
</dbReference>
<evidence type="ECO:0000259" key="2">
    <source>
        <dbReference type="PROSITE" id="PS50263"/>
    </source>
</evidence>
<dbReference type="STRING" id="115433.SAMN05421835_105113"/>
<evidence type="ECO:0000313" key="4">
    <source>
        <dbReference type="Proteomes" id="UP000199025"/>
    </source>
</evidence>
<gene>
    <name evidence="3" type="ORF">SAMN05421835_105113</name>
</gene>
<dbReference type="PANTHER" id="PTHR23088">
    <property type="entry name" value="NITRILASE-RELATED"/>
    <property type="match status" value="1"/>
</dbReference>
<dbReference type="Proteomes" id="UP000199025">
    <property type="component" value="Unassembled WGS sequence"/>
</dbReference>
<organism evidence="3 4">
    <name type="scientific">Amycolatopsis sacchari</name>
    <dbReference type="NCBI Taxonomy" id="115433"/>
    <lineage>
        <taxon>Bacteria</taxon>
        <taxon>Bacillati</taxon>
        <taxon>Actinomycetota</taxon>
        <taxon>Actinomycetes</taxon>
        <taxon>Pseudonocardiales</taxon>
        <taxon>Pseudonocardiaceae</taxon>
        <taxon>Amycolatopsis</taxon>
    </lineage>
</organism>
<dbReference type="Gene3D" id="3.60.110.10">
    <property type="entry name" value="Carbon-nitrogen hydrolase"/>
    <property type="match status" value="1"/>
</dbReference>
<dbReference type="PROSITE" id="PS50263">
    <property type="entry name" value="CN_HYDROLASE"/>
    <property type="match status" value="1"/>
</dbReference>
<dbReference type="CDD" id="cd07197">
    <property type="entry name" value="nitrilase"/>
    <property type="match status" value="1"/>
</dbReference>
<accession>A0A1I3R595</accession>
<evidence type="ECO:0000256" key="1">
    <source>
        <dbReference type="ARBA" id="ARBA00010613"/>
    </source>
</evidence>
<keyword evidence="4" id="KW-1185">Reference proteome</keyword>
<dbReference type="EMBL" id="FORP01000005">
    <property type="protein sequence ID" value="SFJ40527.1"/>
    <property type="molecule type" value="Genomic_DNA"/>
</dbReference>
<dbReference type="RefSeq" id="WP_091505821.1">
    <property type="nucleotide sequence ID" value="NZ_CBDQZW010000033.1"/>
</dbReference>
<comment type="similarity">
    <text evidence="1">Belongs to the carbon-nitrogen hydrolase superfamily. NIT1/NIT2 family.</text>
</comment>
<name>A0A1I3R595_9PSEU</name>